<organism evidence="14 15">
    <name type="scientific">Andreesenia angusta</name>
    <dbReference type="NCBI Taxonomy" id="39480"/>
    <lineage>
        <taxon>Bacteria</taxon>
        <taxon>Bacillati</taxon>
        <taxon>Bacillota</taxon>
        <taxon>Tissierellia</taxon>
        <taxon>Tissierellales</taxon>
        <taxon>Gottschalkiaceae</taxon>
        <taxon>Andreesenia</taxon>
    </lineage>
</organism>
<feature type="domain" description="UvrD-like helicase ATP-binding" evidence="12">
    <location>
        <begin position="15"/>
        <end position="293"/>
    </location>
</feature>
<dbReference type="InterPro" id="IPR014016">
    <property type="entry name" value="UvrD-like_ATP-bd"/>
</dbReference>
<dbReference type="PANTHER" id="PTHR11070:SF2">
    <property type="entry name" value="ATP-DEPENDENT DNA HELICASE SRS2"/>
    <property type="match status" value="1"/>
</dbReference>
<comment type="similarity">
    <text evidence="1">Belongs to the helicase family. UvrD subfamily.</text>
</comment>
<evidence type="ECO:0000256" key="11">
    <source>
        <dbReference type="PROSITE-ProRule" id="PRU00560"/>
    </source>
</evidence>
<dbReference type="STRING" id="39480.EUAN_18130"/>
<evidence type="ECO:0000256" key="8">
    <source>
        <dbReference type="ARBA" id="ARBA00034617"/>
    </source>
</evidence>
<dbReference type="GO" id="GO:0003677">
    <property type="term" value="F:DNA binding"/>
    <property type="evidence" value="ECO:0007669"/>
    <property type="project" value="UniProtKB-KW"/>
</dbReference>
<keyword evidence="4 11" id="KW-0347">Helicase</keyword>
<accession>A0A1S1V5Y6</accession>
<dbReference type="PANTHER" id="PTHR11070">
    <property type="entry name" value="UVRD / RECB / PCRA DNA HELICASE FAMILY MEMBER"/>
    <property type="match status" value="1"/>
</dbReference>
<dbReference type="GO" id="GO:0016887">
    <property type="term" value="F:ATP hydrolysis activity"/>
    <property type="evidence" value="ECO:0007669"/>
    <property type="project" value="RHEA"/>
</dbReference>
<keyword evidence="5 11" id="KW-0067">ATP-binding</keyword>
<evidence type="ECO:0000256" key="10">
    <source>
        <dbReference type="ARBA" id="ARBA00048988"/>
    </source>
</evidence>
<dbReference type="Proteomes" id="UP000180254">
    <property type="component" value="Unassembled WGS sequence"/>
</dbReference>
<dbReference type="EMBL" id="MKIE01000007">
    <property type="protein sequence ID" value="OHW61810.1"/>
    <property type="molecule type" value="Genomic_DNA"/>
</dbReference>
<feature type="binding site" evidence="11">
    <location>
        <begin position="36"/>
        <end position="43"/>
    </location>
    <ligand>
        <name>ATP</name>
        <dbReference type="ChEBI" id="CHEBI:30616"/>
    </ligand>
</feature>
<dbReference type="InterPro" id="IPR027417">
    <property type="entry name" value="P-loop_NTPase"/>
</dbReference>
<comment type="caution">
    <text evidence="14">The sequence shown here is derived from an EMBL/GenBank/DDBJ whole genome shotgun (WGS) entry which is preliminary data.</text>
</comment>
<keyword evidence="2 11" id="KW-0547">Nucleotide-binding</keyword>
<evidence type="ECO:0000256" key="9">
    <source>
        <dbReference type="ARBA" id="ARBA00034808"/>
    </source>
</evidence>
<keyword evidence="15" id="KW-1185">Reference proteome</keyword>
<keyword evidence="3 11" id="KW-0378">Hydrolase</keyword>
<evidence type="ECO:0000256" key="1">
    <source>
        <dbReference type="ARBA" id="ARBA00009922"/>
    </source>
</evidence>
<dbReference type="Gene3D" id="1.10.486.10">
    <property type="entry name" value="PCRA, domain 4"/>
    <property type="match status" value="1"/>
</dbReference>
<keyword evidence="7" id="KW-0413">Isomerase</keyword>
<dbReference type="GO" id="GO:0005524">
    <property type="term" value="F:ATP binding"/>
    <property type="evidence" value="ECO:0007669"/>
    <property type="project" value="UniProtKB-UniRule"/>
</dbReference>
<comment type="catalytic activity">
    <reaction evidence="8">
        <text>Couples ATP hydrolysis with the unwinding of duplex DNA by translocating in the 3'-5' direction.</text>
        <dbReference type="EC" id="5.6.2.4"/>
    </reaction>
</comment>
<dbReference type="InterPro" id="IPR014017">
    <property type="entry name" value="DNA_helicase_UvrD-like_C"/>
</dbReference>
<evidence type="ECO:0000256" key="4">
    <source>
        <dbReference type="ARBA" id="ARBA00022806"/>
    </source>
</evidence>
<sequence length="689" mass="78239">MIQSFFQNIESDYNLPLNDSQKKAVLHNNGPALVLAVPGAGKTTVLISRVAALISLHGVKPSKILSITFSKASALDMQSRFYSTFGAELGASPKFSTIHSFAYFVIREYCRKAGVSYNLIEENGPNGKIQLLRNIYSSINKGFLSEDKLEELVNGIGYVKNMMLSPEEFKSPGIKNFPKIYWEYESAKKENKLLDFDDMLSLCLDILEKNGALLESYRVRYEYVQVDEGQDTSNIQHRIIALLVKPKNNLFIVADDDQSVYGFRGANPKYLLEFKTHYPDASVFNMNRNYRSTPDIVSIANSLIKQNKLRYDKDLVAHSESSHPVGIFKLDTQENQYRHLVDSLVPSEFEDTAVLFRNNISAIPIADILDRKGIPFKLKDSKLTFFNHWLLKDILSFLKLATDQSDTGAFERIYHKMKGYISKKGLNYVAKNMKTEKSVFHVLELFPDLKPFQKESMRKLSLDFSKLQKKRPLEAIEFIESDLEYLKYLNEKSEFLGYGLESNLNLLSYIKSIASRCISILDFVARLDDLKATLSESRDGHGVLLSTIHSSKGLEFKNVFLVDLINGDFPSSSSIDAMKQGVLEPIEEERRLFYVGITRAKQNLNLLCYKYSDGKKLAPSMFLSEIERSLASESEEKLRVYGRIEHVKFGEGTVLDISESSLLVDFDDSGQKQLLKSACLEQNLISIID</sequence>
<reference evidence="14 15" key="1">
    <citation type="submission" date="2016-09" db="EMBL/GenBank/DDBJ databases">
        <title>Genome sequence of Eubacterium angustum.</title>
        <authorList>
            <person name="Poehlein A."/>
            <person name="Daniel R."/>
        </authorList>
    </citation>
    <scope>NUCLEOTIDE SEQUENCE [LARGE SCALE GENOMIC DNA]</scope>
    <source>
        <strain evidence="14 15">DSM 1989</strain>
    </source>
</reference>
<evidence type="ECO:0000256" key="7">
    <source>
        <dbReference type="ARBA" id="ARBA00023235"/>
    </source>
</evidence>
<keyword evidence="6" id="KW-0238">DNA-binding</keyword>
<evidence type="ECO:0000313" key="14">
    <source>
        <dbReference type="EMBL" id="OHW61810.1"/>
    </source>
</evidence>
<comment type="catalytic activity">
    <reaction evidence="10">
        <text>ATP + H2O = ADP + phosphate + H(+)</text>
        <dbReference type="Rhea" id="RHEA:13065"/>
        <dbReference type="ChEBI" id="CHEBI:15377"/>
        <dbReference type="ChEBI" id="CHEBI:15378"/>
        <dbReference type="ChEBI" id="CHEBI:30616"/>
        <dbReference type="ChEBI" id="CHEBI:43474"/>
        <dbReference type="ChEBI" id="CHEBI:456216"/>
        <dbReference type="EC" id="5.6.2.4"/>
    </reaction>
</comment>
<evidence type="ECO:0000313" key="15">
    <source>
        <dbReference type="Proteomes" id="UP000180254"/>
    </source>
</evidence>
<dbReference type="Pfam" id="PF13361">
    <property type="entry name" value="UvrD_C"/>
    <property type="match status" value="1"/>
</dbReference>
<dbReference type="InterPro" id="IPR000212">
    <property type="entry name" value="DNA_helicase_UvrD/REP"/>
</dbReference>
<dbReference type="EC" id="5.6.2.4" evidence="9"/>
<evidence type="ECO:0000256" key="6">
    <source>
        <dbReference type="ARBA" id="ARBA00023125"/>
    </source>
</evidence>
<protein>
    <recommendedName>
        <fullName evidence="9">DNA 3'-5' helicase</fullName>
        <ecNumber evidence="9">5.6.2.4</ecNumber>
    </recommendedName>
</protein>
<evidence type="ECO:0000259" key="13">
    <source>
        <dbReference type="PROSITE" id="PS51217"/>
    </source>
</evidence>
<dbReference type="Pfam" id="PF00580">
    <property type="entry name" value="UvrD-helicase"/>
    <property type="match status" value="1"/>
</dbReference>
<dbReference type="PROSITE" id="PS51198">
    <property type="entry name" value="UVRD_HELICASE_ATP_BIND"/>
    <property type="match status" value="1"/>
</dbReference>
<feature type="domain" description="UvrD-like helicase C-terminal" evidence="13">
    <location>
        <begin position="294"/>
        <end position="553"/>
    </location>
</feature>
<evidence type="ECO:0000259" key="12">
    <source>
        <dbReference type="PROSITE" id="PS51198"/>
    </source>
</evidence>
<proteinExistence type="inferred from homology"/>
<dbReference type="Gene3D" id="3.40.50.300">
    <property type="entry name" value="P-loop containing nucleotide triphosphate hydrolases"/>
    <property type="match status" value="2"/>
</dbReference>
<dbReference type="SUPFAM" id="SSF52540">
    <property type="entry name" value="P-loop containing nucleoside triphosphate hydrolases"/>
    <property type="match status" value="1"/>
</dbReference>
<dbReference type="AlphaFoldDB" id="A0A1S1V5Y6"/>
<dbReference type="GO" id="GO:0043138">
    <property type="term" value="F:3'-5' DNA helicase activity"/>
    <property type="evidence" value="ECO:0007669"/>
    <property type="project" value="UniProtKB-EC"/>
</dbReference>
<dbReference type="GO" id="GO:0000725">
    <property type="term" value="P:recombinational repair"/>
    <property type="evidence" value="ECO:0007669"/>
    <property type="project" value="TreeGrafter"/>
</dbReference>
<evidence type="ECO:0000256" key="2">
    <source>
        <dbReference type="ARBA" id="ARBA00022741"/>
    </source>
</evidence>
<evidence type="ECO:0000256" key="3">
    <source>
        <dbReference type="ARBA" id="ARBA00022801"/>
    </source>
</evidence>
<dbReference type="Gene3D" id="1.10.10.160">
    <property type="match status" value="1"/>
</dbReference>
<dbReference type="InterPro" id="IPR013986">
    <property type="entry name" value="DExx_box_DNA_helicase_dom_sf"/>
</dbReference>
<dbReference type="CDD" id="cd17932">
    <property type="entry name" value="DEXQc_UvrD"/>
    <property type="match status" value="1"/>
</dbReference>
<evidence type="ECO:0000256" key="5">
    <source>
        <dbReference type="ARBA" id="ARBA00022840"/>
    </source>
</evidence>
<gene>
    <name evidence="14" type="primary">yjcD</name>
    <name evidence="14" type="ORF">EUAN_18130</name>
</gene>
<dbReference type="PROSITE" id="PS51217">
    <property type="entry name" value="UVRD_HELICASE_CTER"/>
    <property type="match status" value="1"/>
</dbReference>
<name>A0A1S1V5Y6_9FIRM</name>
<dbReference type="CDD" id="cd18807">
    <property type="entry name" value="SF1_C_UvrD"/>
    <property type="match status" value="1"/>
</dbReference>